<dbReference type="InterPro" id="IPR000182">
    <property type="entry name" value="GNAT_dom"/>
</dbReference>
<dbReference type="Gene3D" id="3.40.630.30">
    <property type="match status" value="1"/>
</dbReference>
<dbReference type="SUPFAM" id="SSF55729">
    <property type="entry name" value="Acyl-CoA N-acyltransferases (Nat)"/>
    <property type="match status" value="1"/>
</dbReference>
<reference evidence="2 3" key="1">
    <citation type="submission" date="2014-06" db="EMBL/GenBank/DDBJ databases">
        <title>Draft genome sequence of Bacillus manliponensis JCM 15802 (MCCC 1A00708).</title>
        <authorList>
            <person name="Lai Q."/>
            <person name="Liu Y."/>
            <person name="Shao Z."/>
        </authorList>
    </citation>
    <scope>NUCLEOTIDE SEQUENCE [LARGE SCALE GENOMIC DNA]</scope>
    <source>
        <strain evidence="2 3">JCM 15802</strain>
    </source>
</reference>
<dbReference type="InterPro" id="IPR016181">
    <property type="entry name" value="Acyl_CoA_acyltransferase"/>
</dbReference>
<dbReference type="eggNOG" id="COG1670">
    <property type="taxonomic scope" value="Bacteria"/>
</dbReference>
<feature type="domain" description="N-acetyltransferase" evidence="1">
    <location>
        <begin position="17"/>
        <end position="186"/>
    </location>
</feature>
<dbReference type="InterPro" id="IPR051531">
    <property type="entry name" value="N-acetyltransferase"/>
</dbReference>
<dbReference type="RefSeq" id="WP_034638538.1">
    <property type="nucleotide sequence ID" value="NZ_CBCSJC010000015.1"/>
</dbReference>
<proteinExistence type="predicted"/>
<dbReference type="GO" id="GO:0008999">
    <property type="term" value="F:protein-N-terminal-alanine acetyltransferase activity"/>
    <property type="evidence" value="ECO:0007669"/>
    <property type="project" value="TreeGrafter"/>
</dbReference>
<evidence type="ECO:0000313" key="2">
    <source>
        <dbReference type="EMBL" id="KEK19720.1"/>
    </source>
</evidence>
<dbReference type="Pfam" id="PF13302">
    <property type="entry name" value="Acetyltransf_3"/>
    <property type="match status" value="1"/>
</dbReference>
<dbReference type="EMBL" id="JOTN01000006">
    <property type="protein sequence ID" value="KEK19720.1"/>
    <property type="molecule type" value="Genomic_DNA"/>
</dbReference>
<sequence>MKANQSQELLIIDCDEIFLREFHVEDTEDIYTIAKQPEVSKFLPDWQSTKEQRMNWLTNDDIPENKAFLKAASQMNVTDECLRLAVILKQTGKFIGWCCSGIKEELLPPNREVMYAISKDYQKRGYGTKACKGLIHYLFTETNVNHLNAIALVRNAASNKVVEKSGLQFMRNIEIEHELYNHYTLIKNEWIIAKNLR</sequence>
<dbReference type="GO" id="GO:0005737">
    <property type="term" value="C:cytoplasm"/>
    <property type="evidence" value="ECO:0007669"/>
    <property type="project" value="TreeGrafter"/>
</dbReference>
<organism evidence="2 3">
    <name type="scientific">Bacillus manliponensis</name>
    <dbReference type="NCBI Taxonomy" id="574376"/>
    <lineage>
        <taxon>Bacteria</taxon>
        <taxon>Bacillati</taxon>
        <taxon>Bacillota</taxon>
        <taxon>Bacilli</taxon>
        <taxon>Bacillales</taxon>
        <taxon>Bacillaceae</taxon>
        <taxon>Bacillus</taxon>
        <taxon>Bacillus cereus group</taxon>
    </lineage>
</organism>
<keyword evidence="2" id="KW-0808">Transferase</keyword>
<comment type="caution">
    <text evidence="2">The sequence shown here is derived from an EMBL/GenBank/DDBJ whole genome shotgun (WGS) entry which is preliminary data.</text>
</comment>
<dbReference type="PROSITE" id="PS51186">
    <property type="entry name" value="GNAT"/>
    <property type="match status" value="1"/>
</dbReference>
<evidence type="ECO:0000313" key="3">
    <source>
        <dbReference type="Proteomes" id="UP000027822"/>
    </source>
</evidence>
<dbReference type="AlphaFoldDB" id="A0A073JZP7"/>
<name>A0A073JZP7_9BACI</name>
<dbReference type="STRING" id="574376.BAMA_20985"/>
<keyword evidence="3" id="KW-1185">Reference proteome</keyword>
<gene>
    <name evidence="2" type="ORF">BAMA_20985</name>
</gene>
<evidence type="ECO:0000259" key="1">
    <source>
        <dbReference type="PROSITE" id="PS51186"/>
    </source>
</evidence>
<protein>
    <submittedName>
        <fullName evidence="2">Acetyltransferase</fullName>
    </submittedName>
</protein>
<dbReference type="OrthoDB" id="275901at2"/>
<dbReference type="PANTHER" id="PTHR43792:SF9">
    <property type="entry name" value="RIBOSOMAL-PROTEIN-ALANINE ACETYLTRANSFERASE"/>
    <property type="match status" value="1"/>
</dbReference>
<dbReference type="Proteomes" id="UP000027822">
    <property type="component" value="Unassembled WGS sequence"/>
</dbReference>
<accession>A0A073JZP7</accession>
<dbReference type="PANTHER" id="PTHR43792">
    <property type="entry name" value="GNAT FAMILY, PUTATIVE (AFU_ORTHOLOGUE AFUA_3G00765)-RELATED-RELATED"/>
    <property type="match status" value="1"/>
</dbReference>